<sequence>MTYSMMQRDNIIFIFLLHSSLQLDSLIHSSKKKRRTIDALSIFGSNITPYMKKLKT</sequence>
<name>A0A2P6P8L9_ROSCH</name>
<comment type="caution">
    <text evidence="1">The sequence shown here is derived from an EMBL/GenBank/DDBJ whole genome shotgun (WGS) entry which is preliminary data.</text>
</comment>
<dbReference type="EMBL" id="PDCK01000045">
    <property type="protein sequence ID" value="PRQ18262.1"/>
    <property type="molecule type" value="Genomic_DNA"/>
</dbReference>
<evidence type="ECO:0000313" key="2">
    <source>
        <dbReference type="Proteomes" id="UP000238479"/>
    </source>
</evidence>
<accession>A0A2P6P8L9</accession>
<proteinExistence type="predicted"/>
<dbReference type="Proteomes" id="UP000238479">
    <property type="component" value="Chromosome 7"/>
</dbReference>
<keyword evidence="2" id="KW-1185">Reference proteome</keyword>
<gene>
    <name evidence="1" type="ORF">RchiOBHm_Chr7g0204051</name>
</gene>
<organism evidence="1 2">
    <name type="scientific">Rosa chinensis</name>
    <name type="common">China rose</name>
    <dbReference type="NCBI Taxonomy" id="74649"/>
    <lineage>
        <taxon>Eukaryota</taxon>
        <taxon>Viridiplantae</taxon>
        <taxon>Streptophyta</taxon>
        <taxon>Embryophyta</taxon>
        <taxon>Tracheophyta</taxon>
        <taxon>Spermatophyta</taxon>
        <taxon>Magnoliopsida</taxon>
        <taxon>eudicotyledons</taxon>
        <taxon>Gunneridae</taxon>
        <taxon>Pentapetalae</taxon>
        <taxon>rosids</taxon>
        <taxon>fabids</taxon>
        <taxon>Rosales</taxon>
        <taxon>Rosaceae</taxon>
        <taxon>Rosoideae</taxon>
        <taxon>Rosoideae incertae sedis</taxon>
        <taxon>Rosa</taxon>
    </lineage>
</organism>
<reference evidence="1 2" key="1">
    <citation type="journal article" date="2018" name="Nat. Genet.">
        <title>The Rosa genome provides new insights in the design of modern roses.</title>
        <authorList>
            <person name="Bendahmane M."/>
        </authorList>
    </citation>
    <scope>NUCLEOTIDE SEQUENCE [LARGE SCALE GENOMIC DNA]</scope>
    <source>
        <strain evidence="2">cv. Old Blush</strain>
    </source>
</reference>
<dbReference type="AlphaFoldDB" id="A0A2P6P8L9"/>
<protein>
    <submittedName>
        <fullName evidence="1">Uncharacterized protein</fullName>
    </submittedName>
</protein>
<evidence type="ECO:0000313" key="1">
    <source>
        <dbReference type="EMBL" id="PRQ18262.1"/>
    </source>
</evidence>
<dbReference type="Gramene" id="PRQ18262">
    <property type="protein sequence ID" value="PRQ18262"/>
    <property type="gene ID" value="RchiOBHm_Chr7g0204051"/>
</dbReference>